<name>A0A455U010_9GAMM</name>
<organism evidence="1 2">
    <name type="scientific">Vreelandella sulfidaeris</name>
    <dbReference type="NCBI Taxonomy" id="115553"/>
    <lineage>
        <taxon>Bacteria</taxon>
        <taxon>Pseudomonadati</taxon>
        <taxon>Pseudomonadota</taxon>
        <taxon>Gammaproteobacteria</taxon>
        <taxon>Oceanospirillales</taxon>
        <taxon>Halomonadaceae</taxon>
        <taxon>Vreelandella</taxon>
    </lineage>
</organism>
<accession>A0A455U010</accession>
<sequence>MAVVRRNAFLTLFTNPFSHALYAKRCVLDVADARMLVAEADTPLEMLSQELTDSRDIEQEDFVIVSPEGGLPGHGQYC</sequence>
<evidence type="ECO:0000313" key="2">
    <source>
        <dbReference type="Proteomes" id="UP000320231"/>
    </source>
</evidence>
<proteinExistence type="predicted"/>
<evidence type="ECO:0000313" key="1">
    <source>
        <dbReference type="EMBL" id="BBI59152.1"/>
    </source>
</evidence>
<protein>
    <submittedName>
        <fullName evidence="1">Uncharacterized protein</fullName>
    </submittedName>
</protein>
<dbReference type="EMBL" id="AP019514">
    <property type="protein sequence ID" value="BBI59152.1"/>
    <property type="molecule type" value="Genomic_DNA"/>
</dbReference>
<dbReference type="AlphaFoldDB" id="A0A455U010"/>
<reference evidence="1 2" key="1">
    <citation type="journal article" date="2019" name="Microbiol. Resour. Announc.">
        <title>Complete Genome Sequence of Halomonas sulfidaeris Strain Esulfide1 Isolated from a Metal Sulfide Rock at a Depth of 2,200 Meters, Obtained Using Nanopore Sequencing.</title>
        <authorList>
            <person name="Saito M."/>
            <person name="Nishigata A."/>
            <person name="Galipon J."/>
            <person name="Arakawa K."/>
        </authorList>
    </citation>
    <scope>NUCLEOTIDE SEQUENCE [LARGE SCALE GENOMIC DNA]</scope>
    <source>
        <strain evidence="1 2">ATCC BAA-803</strain>
    </source>
</reference>
<dbReference type="Proteomes" id="UP000320231">
    <property type="component" value="Chromosome"/>
</dbReference>
<dbReference type="KEGG" id="hsr:HSBAA_04580"/>
<gene>
    <name evidence="1" type="ORF">HSBAA_04580</name>
</gene>